<evidence type="ECO:0000259" key="5">
    <source>
        <dbReference type="PROSITE" id="PS51299"/>
    </source>
</evidence>
<feature type="region of interest" description="Disordered" evidence="3">
    <location>
        <begin position="178"/>
        <end position="273"/>
    </location>
</feature>
<comment type="caution">
    <text evidence="6">The sequence shown here is derived from an EMBL/GenBank/DDBJ whole genome shotgun (WGS) entry which is preliminary data.</text>
</comment>
<evidence type="ECO:0000256" key="1">
    <source>
        <dbReference type="ARBA" id="ARBA00022969"/>
    </source>
</evidence>
<dbReference type="GO" id="GO:0030435">
    <property type="term" value="P:sporulation resulting in formation of a cellular spore"/>
    <property type="evidence" value="ECO:0007669"/>
    <property type="project" value="UniProtKB-KW"/>
</dbReference>
<feature type="compositionally biased region" description="Basic residues" evidence="3">
    <location>
        <begin position="236"/>
        <end position="245"/>
    </location>
</feature>
<keyword evidence="1" id="KW-0749">Sporulation</keyword>
<feature type="compositionally biased region" description="Basic and acidic residues" evidence="3">
    <location>
        <begin position="11"/>
        <end position="30"/>
    </location>
</feature>
<keyword evidence="4" id="KW-0472">Membrane</keyword>
<dbReference type="Gene3D" id="3.10.260.10">
    <property type="entry name" value="Transcription regulator HTH, APSES-type DNA-binding domain"/>
    <property type="match status" value="1"/>
</dbReference>
<protein>
    <submittedName>
        <fullName evidence="6">DNA-binding domain of Mlu1-box binding protein MBP1</fullName>
    </submittedName>
</protein>
<dbReference type="SUPFAM" id="SSF54616">
    <property type="entry name" value="DNA-binding domain of Mlu1-box binding protein MBP1"/>
    <property type="match status" value="1"/>
</dbReference>
<dbReference type="InterPro" id="IPR003163">
    <property type="entry name" value="Tscrpt_reg_HTH_APSES-type"/>
</dbReference>
<dbReference type="FunFam" id="3.10.260.10:FF:000002">
    <property type="entry name" value="APSES transcription factor, putative"/>
    <property type="match status" value="1"/>
</dbReference>
<accession>A0A4S8SPZ9</accession>
<keyword evidence="6" id="KW-0238">DNA-binding</keyword>
<dbReference type="PANTHER" id="PTHR38044">
    <property type="entry name" value="BOUQUET FORMATION PROTEIN 4"/>
    <property type="match status" value="1"/>
</dbReference>
<evidence type="ECO:0000256" key="3">
    <source>
        <dbReference type="SAM" id="MobiDB-lite"/>
    </source>
</evidence>
<dbReference type="PROSITE" id="PS51299">
    <property type="entry name" value="HTH_APSES"/>
    <property type="match status" value="1"/>
</dbReference>
<keyword evidence="2" id="KW-0183">Conidiation</keyword>
<dbReference type="PANTHER" id="PTHR38044:SF1">
    <property type="entry name" value="BOUQUET FORMATION PROTEIN 4"/>
    <property type="match status" value="1"/>
</dbReference>
<dbReference type="GO" id="GO:0048315">
    <property type="term" value="P:conidium formation"/>
    <property type="evidence" value="ECO:0007669"/>
    <property type="project" value="UniProtKB-KW"/>
</dbReference>
<dbReference type="InterPro" id="IPR018004">
    <property type="entry name" value="KilA/APSES_HTH"/>
</dbReference>
<proteinExistence type="predicted"/>
<feature type="transmembrane region" description="Helical" evidence="4">
    <location>
        <begin position="434"/>
        <end position="455"/>
    </location>
</feature>
<evidence type="ECO:0000256" key="4">
    <source>
        <dbReference type="SAM" id="Phobius"/>
    </source>
</evidence>
<feature type="region of interest" description="Disordered" evidence="3">
    <location>
        <begin position="1"/>
        <end position="30"/>
    </location>
</feature>
<organism evidence="6 7">
    <name type="scientific">Aureobasidium pullulans</name>
    <name type="common">Black yeast</name>
    <name type="synonym">Pullularia pullulans</name>
    <dbReference type="NCBI Taxonomy" id="5580"/>
    <lineage>
        <taxon>Eukaryota</taxon>
        <taxon>Fungi</taxon>
        <taxon>Dikarya</taxon>
        <taxon>Ascomycota</taxon>
        <taxon>Pezizomycotina</taxon>
        <taxon>Dothideomycetes</taxon>
        <taxon>Dothideomycetidae</taxon>
        <taxon>Dothideales</taxon>
        <taxon>Saccotheciaceae</taxon>
        <taxon>Aureobasidium</taxon>
    </lineage>
</organism>
<dbReference type="GO" id="GO:1990862">
    <property type="term" value="C:nuclear membrane complex Bqt3-Bqt4"/>
    <property type="evidence" value="ECO:0007669"/>
    <property type="project" value="InterPro"/>
</dbReference>
<evidence type="ECO:0000256" key="2">
    <source>
        <dbReference type="ARBA" id="ARBA00023321"/>
    </source>
</evidence>
<sequence length="458" mass="50151">MSSTRFSFTMDAERDLPEKRNPLVEEKHTPPLEILVERRRLGQTELTVKPGQIGTSNATKLQNLGMFDYAHLRVPLPRDLQGSGIFAPSRRNQSYPEAYFLMRRSNDGYISATGMYKAAFPWSSLEEEEIEKKYIKSLVETDSEEIAGNVWIPPESALTLAETYSMRPWIEALLDPEPIAKGTHDPNKKIATPPRFAISNSEATTLPPPAETSLRRRTLRSASPAKAPPTPSRKIATPRRTRRAKPSSNALPPTAESAEELAAQETSVEPESAKFDSIIASSEALAKADAEADLEDDIAATTSARSDDTVKVDIETVTEPAVNGGTPTTTTHVVVETPASHPDLAQPDDAQGYLDQAKEAIIAARQLTAGRASGKKRKAQEMFDDDEQSVSSFPEFDTIGSSAAVAPIEIDERPAKRQRVAEIELRKEKIKRKATLGIVTSLAMGVVVPFLGSYFQLL</sequence>
<evidence type="ECO:0000313" key="6">
    <source>
        <dbReference type="EMBL" id="THV73056.1"/>
    </source>
</evidence>
<evidence type="ECO:0000313" key="7">
    <source>
        <dbReference type="Proteomes" id="UP000304951"/>
    </source>
</evidence>
<dbReference type="SMART" id="SM01252">
    <property type="entry name" value="KilA-N"/>
    <property type="match status" value="1"/>
</dbReference>
<dbReference type="EMBL" id="QZAF01000104">
    <property type="protein sequence ID" value="THV73056.1"/>
    <property type="molecule type" value="Genomic_DNA"/>
</dbReference>
<dbReference type="Proteomes" id="UP000304951">
    <property type="component" value="Unassembled WGS sequence"/>
</dbReference>
<keyword evidence="4" id="KW-0812">Transmembrane</keyword>
<dbReference type="GO" id="GO:0070197">
    <property type="term" value="P:meiotic attachment of telomere to nuclear envelope"/>
    <property type="evidence" value="ECO:0007669"/>
    <property type="project" value="InterPro"/>
</dbReference>
<dbReference type="InterPro" id="IPR037548">
    <property type="entry name" value="Bqt4"/>
</dbReference>
<dbReference type="GO" id="GO:0044820">
    <property type="term" value="P:mitotic telomere tethering at nuclear periphery"/>
    <property type="evidence" value="ECO:0007669"/>
    <property type="project" value="TreeGrafter"/>
</dbReference>
<gene>
    <name evidence="6" type="ORF">D6D28_03548</name>
</gene>
<name>A0A4S8SPZ9_AURPU</name>
<keyword evidence="4" id="KW-1133">Transmembrane helix</keyword>
<reference evidence="6 7" key="1">
    <citation type="submission" date="2018-10" db="EMBL/GenBank/DDBJ databases">
        <title>Fifty Aureobasidium pullulans genomes reveal a recombining polyextremotolerant generalist.</title>
        <authorList>
            <person name="Gostincar C."/>
            <person name="Turk M."/>
            <person name="Zajc J."/>
            <person name="Gunde-Cimerman N."/>
        </authorList>
    </citation>
    <scope>NUCLEOTIDE SEQUENCE [LARGE SCALE GENOMIC DNA]</scope>
    <source>
        <strain evidence="6 7">EXF-11900</strain>
    </source>
</reference>
<feature type="domain" description="HTH APSES-type" evidence="5">
    <location>
        <begin position="75"/>
        <end position="186"/>
    </location>
</feature>
<dbReference type="GO" id="GO:0003677">
    <property type="term" value="F:DNA binding"/>
    <property type="evidence" value="ECO:0007669"/>
    <property type="project" value="UniProtKB-KW"/>
</dbReference>
<dbReference type="InterPro" id="IPR036887">
    <property type="entry name" value="HTH_APSES_sf"/>
</dbReference>
<dbReference type="AlphaFoldDB" id="A0A4S8SPZ9"/>